<dbReference type="InterPro" id="IPR050745">
    <property type="entry name" value="Multifunctional_regulatory"/>
</dbReference>
<dbReference type="PANTHER" id="PTHR24189:SF50">
    <property type="entry name" value="ANKYRIN REPEAT AND SOCS BOX PROTEIN 2"/>
    <property type="match status" value="1"/>
</dbReference>
<evidence type="ECO:0000256" key="1">
    <source>
        <dbReference type="ARBA" id="ARBA00022737"/>
    </source>
</evidence>
<proteinExistence type="predicted"/>
<protein>
    <recommendedName>
        <fullName evidence="4">Nephrocystin 3-like N-terminal domain-containing protein</fullName>
    </recommendedName>
</protein>
<keyword evidence="6" id="KW-1185">Reference proteome</keyword>
<keyword evidence="2 3" id="KW-0040">ANK repeat</keyword>
<evidence type="ECO:0000256" key="3">
    <source>
        <dbReference type="PROSITE-ProRule" id="PRU00023"/>
    </source>
</evidence>
<dbReference type="OrthoDB" id="3650614at2759"/>
<dbReference type="PROSITE" id="PS50088">
    <property type="entry name" value="ANK_REPEAT"/>
    <property type="match status" value="5"/>
</dbReference>
<dbReference type="AlphaFoldDB" id="A0A139INC7"/>
<feature type="repeat" description="ANK" evidence="3">
    <location>
        <begin position="443"/>
        <end position="473"/>
    </location>
</feature>
<keyword evidence="1" id="KW-0677">Repeat</keyword>
<reference evidence="5 6" key="1">
    <citation type="submission" date="2015-07" db="EMBL/GenBank/DDBJ databases">
        <title>Comparative genomics of the Sigatoka disease complex on banana suggests a link between parallel evolutionary changes in Pseudocercospora fijiensis and Pseudocercospora eumusae and increased virulence on the banana host.</title>
        <authorList>
            <person name="Chang T.-C."/>
            <person name="Salvucci A."/>
            <person name="Crous P.W."/>
            <person name="Stergiopoulos I."/>
        </authorList>
    </citation>
    <scope>NUCLEOTIDE SEQUENCE [LARGE SCALE GENOMIC DNA]</scope>
    <source>
        <strain evidence="5 6">CBS 116634</strain>
    </source>
</reference>
<dbReference type="PROSITE" id="PS50297">
    <property type="entry name" value="ANK_REP_REGION"/>
    <property type="match status" value="4"/>
</dbReference>
<dbReference type="Pfam" id="PF12796">
    <property type="entry name" value="Ank_2"/>
    <property type="match status" value="2"/>
</dbReference>
<dbReference type="Pfam" id="PF00023">
    <property type="entry name" value="Ank"/>
    <property type="match status" value="1"/>
</dbReference>
<comment type="caution">
    <text evidence="5">The sequence shown here is derived from an EMBL/GenBank/DDBJ whole genome shotgun (WGS) entry which is preliminary data.</text>
</comment>
<dbReference type="InterPro" id="IPR002110">
    <property type="entry name" value="Ankyrin_rpt"/>
</dbReference>
<dbReference type="STRING" id="113226.A0A139INC7"/>
<sequence length="738" mass="82720">MIEDALLEMLADNDRIFVILDAVDECPMERDDRDNVLAGVANLLKRKSDIHVLVTSRPEPDIASSLRDMAFHELNLRTSRSDISSDIDVFIRKTIDEVPRLRSLPPELREEIRQTLDAKADGMFQWVACQLDDLRRKRILKHSAIQKILRDLPADLDDTYDRILFEIGKDEEDMASEARTILQWIIFHHKGYDLWSASNLKTILADVCLYHSQEDLTMDHGQRSTLDIIFDYLSPLIRADQGRVELAHFTVQEYLLSARIKARGEHGSPLHTAIACGNWNTMRELLRLGADIHTEHRYLGSPLHHAVHTVNEFITSLDECVVTELVRAGANINARNAAGDTALHLICRDGVAITGNMEILLRHGADANSHGELGNTALHRACENQPVDATKMLIQAGADVKAFNSQGETPLHITCWSSDGHNLCKFLKVLLDAGADPNARRPDGATALHLLCDGDHEDHGAVGLLVSAGVELNTTWPQHGSPLQMAIARRNYLKVSTLLKNGVAIDNDSLWKFRYRSRHPRSGKGDPRTKWRPDKIRSHMCLALLRDAAAATSFQSVCGPPNLDNLLRWFLEIGTDGAGLLELINRDADTELILYVLQADIEVTPEHLRCYLGNDRGSCAHVDLDVVRALLQTGTLPDTDLVLHVMTKKWCCWPGVVEMLLEAVLRVDDPLMSALHENFDDGTSELQLKLHENGTEKLEIIDKAQEAQRQGQKYVPIYEPDAGVNEYGYPIWKRKAGM</sequence>
<dbReference type="SMART" id="SM00248">
    <property type="entry name" value="ANK"/>
    <property type="match status" value="7"/>
</dbReference>
<accession>A0A139INC7</accession>
<evidence type="ECO:0000313" key="6">
    <source>
        <dbReference type="Proteomes" id="UP000073492"/>
    </source>
</evidence>
<dbReference type="PANTHER" id="PTHR24189">
    <property type="entry name" value="MYOTROPHIN"/>
    <property type="match status" value="1"/>
</dbReference>
<feature type="repeat" description="ANK" evidence="3">
    <location>
        <begin position="338"/>
        <end position="372"/>
    </location>
</feature>
<name>A0A139INC7_9PEZI</name>
<dbReference type="EMBL" id="LFZO01000045">
    <property type="protein sequence ID" value="KXT16092.1"/>
    <property type="molecule type" value="Genomic_DNA"/>
</dbReference>
<evidence type="ECO:0000256" key="2">
    <source>
        <dbReference type="ARBA" id="ARBA00023043"/>
    </source>
</evidence>
<dbReference type="SUPFAM" id="SSF48403">
    <property type="entry name" value="Ankyrin repeat"/>
    <property type="match status" value="1"/>
</dbReference>
<gene>
    <name evidence="5" type="ORF">AC579_7146</name>
</gene>
<feature type="repeat" description="ANK" evidence="3">
    <location>
        <begin position="373"/>
        <end position="405"/>
    </location>
</feature>
<dbReference type="InterPro" id="IPR036770">
    <property type="entry name" value="Ankyrin_rpt-contain_sf"/>
</dbReference>
<dbReference type="Pfam" id="PF24883">
    <property type="entry name" value="NPHP3_N"/>
    <property type="match status" value="1"/>
</dbReference>
<dbReference type="Gene3D" id="1.25.40.20">
    <property type="entry name" value="Ankyrin repeat-containing domain"/>
    <property type="match status" value="1"/>
</dbReference>
<dbReference type="InterPro" id="IPR056884">
    <property type="entry name" value="NPHP3-like_N"/>
</dbReference>
<dbReference type="Proteomes" id="UP000073492">
    <property type="component" value="Unassembled WGS sequence"/>
</dbReference>
<evidence type="ECO:0000259" key="4">
    <source>
        <dbReference type="Pfam" id="PF24883"/>
    </source>
</evidence>
<feature type="domain" description="Nephrocystin 3-like N-terminal" evidence="4">
    <location>
        <begin position="5"/>
        <end position="57"/>
    </location>
</feature>
<feature type="repeat" description="ANK" evidence="3">
    <location>
        <begin position="406"/>
        <end position="442"/>
    </location>
</feature>
<evidence type="ECO:0000313" key="5">
    <source>
        <dbReference type="EMBL" id="KXT16092.1"/>
    </source>
</evidence>
<organism evidence="5 6">
    <name type="scientific">Pseudocercospora musae</name>
    <dbReference type="NCBI Taxonomy" id="113226"/>
    <lineage>
        <taxon>Eukaryota</taxon>
        <taxon>Fungi</taxon>
        <taxon>Dikarya</taxon>
        <taxon>Ascomycota</taxon>
        <taxon>Pezizomycotina</taxon>
        <taxon>Dothideomycetes</taxon>
        <taxon>Dothideomycetidae</taxon>
        <taxon>Mycosphaerellales</taxon>
        <taxon>Mycosphaerellaceae</taxon>
        <taxon>Pseudocercospora</taxon>
    </lineage>
</organism>
<feature type="repeat" description="ANK" evidence="3">
    <location>
        <begin position="265"/>
        <end position="297"/>
    </location>
</feature>